<keyword evidence="2" id="KW-0762">Sugar transport</keyword>
<keyword evidence="2" id="KW-0813">Transport</keyword>
<evidence type="ECO:0000313" key="2">
    <source>
        <dbReference type="EMBL" id="HIX67601.1"/>
    </source>
</evidence>
<dbReference type="Proteomes" id="UP000886721">
    <property type="component" value="Unassembled WGS sequence"/>
</dbReference>
<dbReference type="PANTHER" id="PTHR47738">
    <property type="entry name" value="PTS SYSTEM FRUCTOSE-LIKE EIIA COMPONENT-RELATED"/>
    <property type="match status" value="1"/>
</dbReference>
<dbReference type="Pfam" id="PF00359">
    <property type="entry name" value="PTS_EIIA_2"/>
    <property type="match status" value="1"/>
</dbReference>
<reference evidence="2" key="1">
    <citation type="journal article" date="2021" name="PeerJ">
        <title>Extensive microbial diversity within the chicken gut microbiome revealed by metagenomics and culture.</title>
        <authorList>
            <person name="Gilroy R."/>
            <person name="Ravi A."/>
            <person name="Getino M."/>
            <person name="Pursley I."/>
            <person name="Horton D.L."/>
            <person name="Alikhan N.F."/>
            <person name="Baker D."/>
            <person name="Gharbi K."/>
            <person name="Hall N."/>
            <person name="Watson M."/>
            <person name="Adriaenssens E.M."/>
            <person name="Foster-Nyarko E."/>
            <person name="Jarju S."/>
            <person name="Secka A."/>
            <person name="Antonio M."/>
            <person name="Oren A."/>
            <person name="Chaudhuri R.R."/>
            <person name="La Ragione R."/>
            <person name="Hildebrand F."/>
            <person name="Pallen M.J."/>
        </authorList>
    </citation>
    <scope>NUCLEOTIDE SEQUENCE</scope>
    <source>
        <strain evidence="2">CHK191-13928</strain>
    </source>
</reference>
<feature type="domain" description="PTS EIIA type-2" evidence="1">
    <location>
        <begin position="1"/>
        <end position="126"/>
    </location>
</feature>
<sequence length="133" mass="14757">MADYLASMGMVKPTYGQSVIDRENEYPTGICTEPNAVAIPHCERDGVLKTAILVGQPRKEGITFERIDADKEYINAKAIFMLAVDTDQGQLEVISKLMDVIQNEKVIQEIIDAKTCEDIKEIVTKAFENASTC</sequence>
<dbReference type="SUPFAM" id="SSF55804">
    <property type="entry name" value="Phoshotransferase/anion transport protein"/>
    <property type="match status" value="1"/>
</dbReference>
<evidence type="ECO:0000259" key="1">
    <source>
        <dbReference type="PROSITE" id="PS51094"/>
    </source>
</evidence>
<dbReference type="PANTHER" id="PTHR47738:SF3">
    <property type="entry name" value="PHOSPHOTRANSFERASE SYSTEM MANNITOL_FRUCTOSE-SPECIFIC IIA DOMAIN CONTAINING PROTEIN"/>
    <property type="match status" value="1"/>
</dbReference>
<dbReference type="AlphaFoldDB" id="A0A9D2B945"/>
<comment type="caution">
    <text evidence="2">The sequence shown here is derived from an EMBL/GenBank/DDBJ whole genome shotgun (WGS) entry which is preliminary data.</text>
</comment>
<dbReference type="InterPro" id="IPR016152">
    <property type="entry name" value="PTrfase/Anion_transptr"/>
</dbReference>
<name>A0A9D2B945_9FIRM</name>
<dbReference type="InterPro" id="IPR002178">
    <property type="entry name" value="PTS_EIIA_type-2_dom"/>
</dbReference>
<reference evidence="2" key="2">
    <citation type="submission" date="2021-04" db="EMBL/GenBank/DDBJ databases">
        <authorList>
            <person name="Gilroy R."/>
        </authorList>
    </citation>
    <scope>NUCLEOTIDE SEQUENCE</scope>
    <source>
        <strain evidence="2">CHK191-13928</strain>
    </source>
</reference>
<dbReference type="PROSITE" id="PS51094">
    <property type="entry name" value="PTS_EIIA_TYPE_2"/>
    <property type="match status" value="1"/>
</dbReference>
<dbReference type="InterPro" id="IPR051541">
    <property type="entry name" value="PTS_SugarTrans_NitroReg"/>
</dbReference>
<dbReference type="CDD" id="cd00211">
    <property type="entry name" value="PTS_IIA_fru"/>
    <property type="match status" value="1"/>
</dbReference>
<dbReference type="Gene3D" id="3.40.930.10">
    <property type="entry name" value="Mannitol-specific EII, Chain A"/>
    <property type="match status" value="1"/>
</dbReference>
<evidence type="ECO:0000313" key="3">
    <source>
        <dbReference type="Proteomes" id="UP000886721"/>
    </source>
</evidence>
<gene>
    <name evidence="2" type="ORF">H9735_05665</name>
</gene>
<dbReference type="EMBL" id="DXEM01000016">
    <property type="protein sequence ID" value="HIX67601.1"/>
    <property type="molecule type" value="Genomic_DNA"/>
</dbReference>
<accession>A0A9D2B945</accession>
<proteinExistence type="predicted"/>
<organism evidence="2 3">
    <name type="scientific">Candidatus Anaerostipes excrementavium</name>
    <dbReference type="NCBI Taxonomy" id="2838463"/>
    <lineage>
        <taxon>Bacteria</taxon>
        <taxon>Bacillati</taxon>
        <taxon>Bacillota</taxon>
        <taxon>Clostridia</taxon>
        <taxon>Lachnospirales</taxon>
        <taxon>Lachnospiraceae</taxon>
        <taxon>Anaerostipes</taxon>
    </lineage>
</organism>
<protein>
    <submittedName>
        <fullName evidence="2">PTS sugar transporter subunit IIA</fullName>
    </submittedName>
</protein>